<keyword evidence="5" id="KW-1185">Reference proteome</keyword>
<dbReference type="PIRSF" id="PIRSF015417">
    <property type="entry name" value="T31B5_30_vWA"/>
    <property type="match status" value="1"/>
</dbReference>
<evidence type="ECO:0000259" key="2">
    <source>
        <dbReference type="Pfam" id="PF11443"/>
    </source>
</evidence>
<feature type="region of interest" description="Disordered" evidence="1">
    <location>
        <begin position="1"/>
        <end position="32"/>
    </location>
</feature>
<sequence length="567" mass="64157">MATTASGQLLGPPELHGQQTHNKKPTSSSSSGSGDPFMDLMVANFNNTTTTKLLIQQTVPVPVPPRGFTENLSPTFLSTGNPCLDFVFHIGFYTAALWLHKHHLKTLACNVKSISKFGYFKDLPEILYRILQGSNVRKLGKDEFERRKKQNIPMGNKSLIPREERLAIEMKKVKIQVETARDIRKEKETAKARKAFERYTHDPNFRFLHDQISQVFADHLVDDLKSLKCGEIGKIILLIKVFFFVKVLLIARRVFPHSSCPEYEGIEEAHYPFRVRDRLRKEVLVPLRQILELPELYMSSNKWNSLPYGRVPSIAMTNYKKHFLKHNQERFNEFLGKVKCGEAKIAAGALFPHEIIKHLDDGEEDAGQVAELQWKRIVDDLSAKGKLKNCIAVSDVSGSMSGTPMEVSIALGLLLSELCEDPWKGKVITFSADPKLNCIEGDDLQTKTQSIQYMDAGFNTNFQKVFDQILQVAVAGKLSADKMIKRVFVFSDIEFDAANGKKKFQDSGYSIPEIVFWNLRDSKATPVASDQKELMTLFLDKEDVPGPEAVMNLALRGPEYEQLFVLD</sequence>
<dbReference type="InParanoid" id="A0A2G5DEE5"/>
<proteinExistence type="predicted"/>
<evidence type="ECO:0008006" key="6">
    <source>
        <dbReference type="Google" id="ProtNLM"/>
    </source>
</evidence>
<dbReference type="EMBL" id="KZ305038">
    <property type="protein sequence ID" value="PIA41881.1"/>
    <property type="molecule type" value="Genomic_DNA"/>
</dbReference>
<dbReference type="OrthoDB" id="1149618at2759"/>
<evidence type="ECO:0000313" key="4">
    <source>
        <dbReference type="EMBL" id="PIA41881.1"/>
    </source>
</evidence>
<dbReference type="SUPFAM" id="SSF53300">
    <property type="entry name" value="vWA-like"/>
    <property type="match status" value="1"/>
</dbReference>
<dbReference type="Pfam" id="PF25043">
    <property type="entry name" value="DUF7788"/>
    <property type="match status" value="1"/>
</dbReference>
<reference evidence="4 5" key="1">
    <citation type="submission" date="2017-09" db="EMBL/GenBank/DDBJ databases">
        <title>WGS assembly of Aquilegia coerulea Goldsmith.</title>
        <authorList>
            <person name="Hodges S."/>
            <person name="Kramer E."/>
            <person name="Nordborg M."/>
            <person name="Tomkins J."/>
            <person name="Borevitz J."/>
            <person name="Derieg N."/>
            <person name="Yan J."/>
            <person name="Mihaltcheva S."/>
            <person name="Hayes R.D."/>
            <person name="Rokhsar D."/>
        </authorList>
    </citation>
    <scope>NUCLEOTIDE SEQUENCE [LARGE SCALE GENOMIC DNA]</scope>
    <source>
        <strain evidence="5">cv. Goldsmith</strain>
    </source>
</reference>
<organism evidence="4 5">
    <name type="scientific">Aquilegia coerulea</name>
    <name type="common">Rocky mountain columbine</name>
    <dbReference type="NCBI Taxonomy" id="218851"/>
    <lineage>
        <taxon>Eukaryota</taxon>
        <taxon>Viridiplantae</taxon>
        <taxon>Streptophyta</taxon>
        <taxon>Embryophyta</taxon>
        <taxon>Tracheophyta</taxon>
        <taxon>Spermatophyta</taxon>
        <taxon>Magnoliopsida</taxon>
        <taxon>Ranunculales</taxon>
        <taxon>Ranunculaceae</taxon>
        <taxon>Thalictroideae</taxon>
        <taxon>Aquilegia</taxon>
    </lineage>
</organism>
<dbReference type="InterPro" id="IPR036465">
    <property type="entry name" value="vWFA_dom_sf"/>
</dbReference>
<accession>A0A2G5DEE5</accession>
<evidence type="ECO:0000256" key="1">
    <source>
        <dbReference type="SAM" id="MobiDB-lite"/>
    </source>
</evidence>
<dbReference type="Proteomes" id="UP000230069">
    <property type="component" value="Unassembled WGS sequence"/>
</dbReference>
<name>A0A2G5DEE5_AQUCA</name>
<feature type="domain" description="DUF7788" evidence="3">
    <location>
        <begin position="389"/>
        <end position="534"/>
    </location>
</feature>
<dbReference type="InterPro" id="IPR058580">
    <property type="entry name" value="DUF2828"/>
</dbReference>
<dbReference type="Pfam" id="PF11443">
    <property type="entry name" value="DUF2828"/>
    <property type="match status" value="1"/>
</dbReference>
<gene>
    <name evidence="4" type="ORF">AQUCO_02100007v1</name>
</gene>
<evidence type="ECO:0000259" key="3">
    <source>
        <dbReference type="Pfam" id="PF25043"/>
    </source>
</evidence>
<dbReference type="PANTHER" id="PTHR31373">
    <property type="entry name" value="OS06G0652100 PROTEIN"/>
    <property type="match status" value="1"/>
</dbReference>
<dbReference type="PANTHER" id="PTHR31373:SF17">
    <property type="entry name" value="OS06G0652100 PROTEIN"/>
    <property type="match status" value="1"/>
</dbReference>
<feature type="domain" description="DUF2828" evidence="2">
    <location>
        <begin position="91"/>
        <end position="387"/>
    </location>
</feature>
<dbReference type="InterPro" id="IPR011205">
    <property type="entry name" value="UCP015417_vWA"/>
</dbReference>
<dbReference type="InterPro" id="IPR056690">
    <property type="entry name" value="DUF7788"/>
</dbReference>
<protein>
    <recommendedName>
        <fullName evidence="6">DUF2828 domain-containing protein</fullName>
    </recommendedName>
</protein>
<dbReference type="AlphaFoldDB" id="A0A2G5DEE5"/>
<evidence type="ECO:0000313" key="5">
    <source>
        <dbReference type="Proteomes" id="UP000230069"/>
    </source>
</evidence>